<reference evidence="1 2" key="1">
    <citation type="submission" date="2019-06" db="EMBL/GenBank/DDBJ databases">
        <title>Pseudomonas bimorpha sp. nov. isolated from bovine raw milk and skim milk concentrate.</title>
        <authorList>
            <person name="Hofmann K."/>
            <person name="Huptas C."/>
            <person name="Doll E."/>
            <person name="Scherer S."/>
            <person name="Wenning M."/>
        </authorList>
    </citation>
    <scope>NUCLEOTIDE SEQUENCE [LARGE SCALE GENOMIC DNA]</scope>
    <source>
        <strain evidence="1 2">DSM 108990</strain>
    </source>
</reference>
<organism evidence="1 2">
    <name type="scientific">Pseudomonas saxonica</name>
    <dbReference type="NCBI Taxonomy" id="2600598"/>
    <lineage>
        <taxon>Bacteria</taxon>
        <taxon>Pseudomonadati</taxon>
        <taxon>Pseudomonadota</taxon>
        <taxon>Gammaproteobacteria</taxon>
        <taxon>Pseudomonadales</taxon>
        <taxon>Pseudomonadaceae</taxon>
        <taxon>Pseudomonas</taxon>
    </lineage>
</organism>
<protein>
    <submittedName>
        <fullName evidence="1">Uncharacterized protein</fullName>
    </submittedName>
</protein>
<evidence type="ECO:0000313" key="1">
    <source>
        <dbReference type="EMBL" id="TWR99995.1"/>
    </source>
</evidence>
<comment type="caution">
    <text evidence="1">The sequence shown here is derived from an EMBL/GenBank/DDBJ whole genome shotgun (WGS) entry which is preliminary data.</text>
</comment>
<dbReference type="AlphaFoldDB" id="A0A5C5Q5J2"/>
<dbReference type="RefSeq" id="WP_146425001.1">
    <property type="nucleotide sequence ID" value="NZ_VFIP01000004.1"/>
</dbReference>
<name>A0A5C5Q5J2_9PSED</name>
<sequence length="311" mass="34319">MAPLPAEGEETGEMTEEKYWRLVQLEKERAQLNQTANGRVLVNEYNEHNDVYHQVFTENEQLRKFWHQDGASDEMGEHTSEALKSGAVINPPDGQFGAKGVSYNSNAFAQQLNLWAACFINHKEAAEAALKFSDSVDFTGNTQTVTVPLTGEQVHASVYAGGRAVNPAESSAKVQALHTALCNIVVNKVATDSDIQVCHGQGYVMDLETQQRLQEIYQASLRAQDPMQRVALSSECFEIALPQSEFNYLLTAQPDGALTLKLLATTLRIPQIPLGPEVGEPVSTRFIRGLLVDRIASGLTRCLREMARQES</sequence>
<dbReference type="EMBL" id="VFIP01000004">
    <property type="protein sequence ID" value="TWR99995.1"/>
    <property type="molecule type" value="Genomic_DNA"/>
</dbReference>
<accession>A0A5C5Q5J2</accession>
<evidence type="ECO:0000313" key="2">
    <source>
        <dbReference type="Proteomes" id="UP000317901"/>
    </source>
</evidence>
<dbReference type="Proteomes" id="UP000317901">
    <property type="component" value="Unassembled WGS sequence"/>
</dbReference>
<gene>
    <name evidence="1" type="ORF">FJD37_03280</name>
</gene>
<proteinExistence type="predicted"/>
<dbReference type="OrthoDB" id="3923182at2"/>